<keyword evidence="2" id="KW-1185">Reference proteome</keyword>
<sequence>MSKRHGAWIRYGDALEPAQVAFAAEHYQVAILQPWETDALKALKTARPDMTVLAYKCLSSTRSFEPGPVYSSGVCFEEAEESGEEWFAHRADGVDRIEWNTYAGQWQMATWNADYRERWCDNVADELEGSLWDGIMADNDVFDDYYGIRPPIEGGRTMADLRGALDEFVPQVGARLNGIGKLLVPNIAESRRDPGRWARHAAFGGGFEEVWLAWGPDDYLDPYTVDAQGAEVSAPGLSILRIASDGTNEHRNFTYGLAALWVYGAGPGGAFTATSRDGYSATPYIPQLDWDLGEPVEDVVHRGNGRSRAFSGGWAAINLNSAPRRKVTFAVPAGLHDVGGRPAPSSVTLAPHEGVLFVS</sequence>
<accession>A0A4Q5MXY9</accession>
<dbReference type="RefSeq" id="WP_130103854.1">
    <property type="nucleotide sequence ID" value="NZ_SDWW01000051.1"/>
</dbReference>
<dbReference type="AlphaFoldDB" id="A0A4Q5MXY9"/>
<dbReference type="EMBL" id="SDWW01000051">
    <property type="protein sequence ID" value="RYV49823.1"/>
    <property type="molecule type" value="Genomic_DNA"/>
</dbReference>
<name>A0A4Q5MXY9_9MICO</name>
<comment type="caution">
    <text evidence="1">The sequence shown here is derived from an EMBL/GenBank/DDBJ whole genome shotgun (WGS) entry which is preliminary data.</text>
</comment>
<dbReference type="InterPro" id="IPR029455">
    <property type="entry name" value="GHL15"/>
</dbReference>
<organism evidence="1 2">
    <name type="scientific">Pengzhenrongella frigida</name>
    <dbReference type="NCBI Taxonomy" id="1259133"/>
    <lineage>
        <taxon>Bacteria</taxon>
        <taxon>Bacillati</taxon>
        <taxon>Actinomycetota</taxon>
        <taxon>Actinomycetes</taxon>
        <taxon>Micrococcales</taxon>
        <taxon>Pengzhenrongella</taxon>
    </lineage>
</organism>
<evidence type="ECO:0000313" key="1">
    <source>
        <dbReference type="EMBL" id="RYV49823.1"/>
    </source>
</evidence>
<gene>
    <name evidence="1" type="ORF">EUA98_16820</name>
</gene>
<dbReference type="Proteomes" id="UP000293764">
    <property type="component" value="Unassembled WGS sequence"/>
</dbReference>
<dbReference type="OrthoDB" id="3248299at2"/>
<evidence type="ECO:0000313" key="2">
    <source>
        <dbReference type="Proteomes" id="UP000293764"/>
    </source>
</evidence>
<proteinExistence type="predicted"/>
<protein>
    <submittedName>
        <fullName evidence="1">Uncharacterized protein</fullName>
    </submittedName>
</protein>
<reference evidence="1 2" key="1">
    <citation type="submission" date="2019-01" db="EMBL/GenBank/DDBJ databases">
        <title>Novel species of Cellulomonas.</title>
        <authorList>
            <person name="Liu Q."/>
            <person name="Xin Y.-H."/>
        </authorList>
    </citation>
    <scope>NUCLEOTIDE SEQUENCE [LARGE SCALE GENOMIC DNA]</scope>
    <source>
        <strain evidence="1 2">HLT2-17</strain>
    </source>
</reference>
<dbReference type="Pfam" id="PF14885">
    <property type="entry name" value="GHL15"/>
    <property type="match status" value="1"/>
</dbReference>